<organism evidence="4 5">
    <name type="scientific">Pseudobutyrivibrio xylanivorans</name>
    <dbReference type="NCBI Taxonomy" id="185007"/>
    <lineage>
        <taxon>Bacteria</taxon>
        <taxon>Bacillati</taxon>
        <taxon>Bacillota</taxon>
        <taxon>Clostridia</taxon>
        <taxon>Lachnospirales</taxon>
        <taxon>Lachnospiraceae</taxon>
        <taxon>Pseudobutyrivibrio</taxon>
    </lineage>
</organism>
<dbReference type="Proteomes" id="UP000327030">
    <property type="component" value="Chromosome 1"/>
</dbReference>
<evidence type="ECO:0000313" key="5">
    <source>
        <dbReference type="Proteomes" id="UP000327030"/>
    </source>
</evidence>
<dbReference type="EMBL" id="CP043028">
    <property type="protein sequence ID" value="QFJ53912.1"/>
    <property type="molecule type" value="Genomic_DNA"/>
</dbReference>
<keyword evidence="1" id="KW-0328">Glycosyltransferase</keyword>
<accession>A0A5P6VNC9</accession>
<protein>
    <submittedName>
        <fullName evidence="4">Glycosyl transferase family 2</fullName>
    </submittedName>
</protein>
<dbReference type="InterPro" id="IPR029044">
    <property type="entry name" value="Nucleotide-diphossugar_trans"/>
</dbReference>
<dbReference type="OrthoDB" id="9807674at2"/>
<dbReference type="InterPro" id="IPR001173">
    <property type="entry name" value="Glyco_trans_2-like"/>
</dbReference>
<dbReference type="AlphaFoldDB" id="A0A5P6VNC9"/>
<dbReference type="Gene3D" id="3.90.550.10">
    <property type="entry name" value="Spore Coat Polysaccharide Biosynthesis Protein SpsA, Chain A"/>
    <property type="match status" value="1"/>
</dbReference>
<dbReference type="Pfam" id="PF00535">
    <property type="entry name" value="Glycos_transf_2"/>
    <property type="match status" value="1"/>
</dbReference>
<evidence type="ECO:0000313" key="4">
    <source>
        <dbReference type="EMBL" id="QFJ53912.1"/>
    </source>
</evidence>
<keyword evidence="2 4" id="KW-0808">Transferase</keyword>
<sequence>MTYKHLYNLSMNKPITTIIPFFNSDGTIATMLESILSGFVIPDEILLIDDGSDDSSPSIARDYSARYPFIKYIRQNHAGVSAARNLGIRYATSSWISFLDADDYIEKTMYEQMQAALTGDVSGCICGYFTEKDGISTEYTPDVDDFLSSDELLKAMFTDDNIRGFLFTRLFKAELIKDNAFRSDISLCEDLLFQTDLLTQNPNLKFVCVQAPLYHYVQNDYSVTNSLNVFNNGVFKYKPAFDEIKKLAPFDYVDESYTSILHYNMYCLLKNYRTGNKKNKAILSHIRNLQRELKSFPRNASSSCKQSLAFKYAPILYSYFMK</sequence>
<dbReference type="PANTHER" id="PTHR22916">
    <property type="entry name" value="GLYCOSYLTRANSFERASE"/>
    <property type="match status" value="1"/>
</dbReference>
<feature type="domain" description="Glycosyltransferase 2-like" evidence="3">
    <location>
        <begin position="17"/>
        <end position="142"/>
    </location>
</feature>
<dbReference type="GO" id="GO:0016757">
    <property type="term" value="F:glycosyltransferase activity"/>
    <property type="evidence" value="ECO:0007669"/>
    <property type="project" value="UniProtKB-KW"/>
</dbReference>
<evidence type="ECO:0000256" key="1">
    <source>
        <dbReference type="ARBA" id="ARBA00022676"/>
    </source>
</evidence>
<dbReference type="SUPFAM" id="SSF53448">
    <property type="entry name" value="Nucleotide-diphospho-sugar transferases"/>
    <property type="match status" value="1"/>
</dbReference>
<dbReference type="KEGG" id="pxv:FXF36_03030"/>
<reference evidence="5" key="1">
    <citation type="submission" date="2019-08" db="EMBL/GenBank/DDBJ databases">
        <title>Complete Genome Sequence of the Polysaccharide-Degrading Rumen Bacterium Pseudobutyrivibrio xylanivorans MA3014.</title>
        <authorList>
            <person name="Palevich N."/>
            <person name="Maclean P.H."/>
            <person name="Kelly W.J."/>
            <person name="Leahy S.C."/>
            <person name="Rakonjac J."/>
            <person name="Attwood G.T."/>
        </authorList>
    </citation>
    <scope>NUCLEOTIDE SEQUENCE [LARGE SCALE GENOMIC DNA]</scope>
    <source>
        <strain evidence="5">MA3014</strain>
    </source>
</reference>
<dbReference type="PANTHER" id="PTHR22916:SF51">
    <property type="entry name" value="GLYCOSYLTRANSFERASE EPSH-RELATED"/>
    <property type="match status" value="1"/>
</dbReference>
<dbReference type="CDD" id="cd00761">
    <property type="entry name" value="Glyco_tranf_GTA_type"/>
    <property type="match status" value="1"/>
</dbReference>
<name>A0A5P6VNC9_PSEXY</name>
<proteinExistence type="predicted"/>
<evidence type="ECO:0000259" key="3">
    <source>
        <dbReference type="Pfam" id="PF00535"/>
    </source>
</evidence>
<gene>
    <name evidence="4" type="ORF">FXF36_03030</name>
</gene>
<evidence type="ECO:0000256" key="2">
    <source>
        <dbReference type="ARBA" id="ARBA00022679"/>
    </source>
</evidence>